<evidence type="ECO:0000256" key="3">
    <source>
        <dbReference type="ARBA" id="ARBA00022692"/>
    </source>
</evidence>
<name>U1FKP9_TRESO</name>
<evidence type="ECO:0000256" key="11">
    <source>
        <dbReference type="PIRNR" id="PIRNR002869"/>
    </source>
</evidence>
<feature type="transmembrane region" description="Helical" evidence="10">
    <location>
        <begin position="317"/>
        <end position="338"/>
    </location>
</feature>
<dbReference type="InterPro" id="IPR051050">
    <property type="entry name" value="Lipid_II_flippase_MurJ/MviN"/>
</dbReference>
<dbReference type="GO" id="GO:0009252">
    <property type="term" value="P:peptidoglycan biosynthetic process"/>
    <property type="evidence" value="ECO:0007669"/>
    <property type="project" value="UniProtKB-UniRule"/>
</dbReference>
<comment type="caution">
    <text evidence="12">The sequence shown here is derived from an EMBL/GenBank/DDBJ whole genome shotgun (WGS) entry which is preliminary data.</text>
</comment>
<dbReference type="GO" id="GO:0005886">
    <property type="term" value="C:plasma membrane"/>
    <property type="evidence" value="ECO:0007669"/>
    <property type="project" value="UniProtKB-SubCell"/>
</dbReference>
<keyword evidence="4 10" id="KW-0133">Cell shape</keyword>
<keyword evidence="3 10" id="KW-0812">Transmembrane</keyword>
<gene>
    <name evidence="12" type="primary">mviN</name>
    <name evidence="10" type="synonym">murJ</name>
    <name evidence="13" type="ORF">HMPREF0860_1664</name>
    <name evidence="12" type="ORF">HMPREF1325_0543</name>
</gene>
<dbReference type="STRING" id="1125725.HMPREF1325_0543"/>
<keyword evidence="15" id="KW-1185">Reference proteome</keyword>
<dbReference type="PANTHER" id="PTHR47019:SF1">
    <property type="entry name" value="LIPID II FLIPPASE MURJ"/>
    <property type="match status" value="1"/>
</dbReference>
<feature type="transmembrane region" description="Helical" evidence="10">
    <location>
        <begin position="238"/>
        <end position="256"/>
    </location>
</feature>
<dbReference type="PIRSF" id="PIRSF002869">
    <property type="entry name" value="MviN"/>
    <property type="match status" value="1"/>
</dbReference>
<keyword evidence="2 10" id="KW-1003">Cell membrane</keyword>
<feature type="transmembrane region" description="Helical" evidence="10">
    <location>
        <begin position="285"/>
        <end position="305"/>
    </location>
</feature>
<dbReference type="EMBL" id="AVQI01000022">
    <property type="protein sequence ID" value="ERK04382.1"/>
    <property type="molecule type" value="Genomic_DNA"/>
</dbReference>
<keyword evidence="10 11" id="KW-0813">Transport</keyword>
<feature type="transmembrane region" description="Helical" evidence="10">
    <location>
        <begin position="495"/>
        <end position="514"/>
    </location>
</feature>
<dbReference type="GO" id="GO:0071555">
    <property type="term" value="P:cell wall organization"/>
    <property type="evidence" value="ECO:0007669"/>
    <property type="project" value="UniProtKB-UniRule"/>
</dbReference>
<dbReference type="PATRIC" id="fig|1125725.3.peg.2071"/>
<dbReference type="PRINTS" id="PR01806">
    <property type="entry name" value="VIRFACTRMVIN"/>
</dbReference>
<comment type="subcellular location">
    <subcellularLocation>
        <location evidence="1 10">Cell membrane</location>
        <topology evidence="1 10">Multi-pass membrane protein</topology>
    </subcellularLocation>
</comment>
<proteinExistence type="inferred from homology"/>
<comment type="similarity">
    <text evidence="9 10 11">Belongs to the MurJ/MviN family.</text>
</comment>
<keyword evidence="6 10" id="KW-1133">Transmembrane helix</keyword>
<dbReference type="EMBL" id="AUZJ01000053">
    <property type="protein sequence ID" value="ERF59951.1"/>
    <property type="molecule type" value="Genomic_DNA"/>
</dbReference>
<feature type="transmembrane region" description="Helical" evidence="10">
    <location>
        <begin position="455"/>
        <end position="475"/>
    </location>
</feature>
<feature type="transmembrane region" description="Helical" evidence="10">
    <location>
        <begin position="173"/>
        <end position="191"/>
    </location>
</feature>
<evidence type="ECO:0000256" key="5">
    <source>
        <dbReference type="ARBA" id="ARBA00022984"/>
    </source>
</evidence>
<dbReference type="GO" id="GO:0008360">
    <property type="term" value="P:regulation of cell shape"/>
    <property type="evidence" value="ECO:0007669"/>
    <property type="project" value="UniProtKB-UniRule"/>
</dbReference>
<dbReference type="Pfam" id="PF03023">
    <property type="entry name" value="MurJ"/>
    <property type="match status" value="1"/>
</dbReference>
<feature type="transmembrane region" description="Helical" evidence="10">
    <location>
        <begin position="197"/>
        <end position="217"/>
    </location>
</feature>
<keyword evidence="10 11" id="KW-0961">Cell wall biogenesis/degradation</keyword>
<protein>
    <recommendedName>
        <fullName evidence="10">Probable lipid II flippase MurJ</fullName>
    </recommendedName>
</protein>
<dbReference type="OrthoDB" id="9804143at2"/>
<dbReference type="HAMAP" id="MF_02078">
    <property type="entry name" value="MurJ_MviN"/>
    <property type="match status" value="1"/>
</dbReference>
<evidence type="ECO:0000313" key="14">
    <source>
        <dbReference type="Proteomes" id="UP000016412"/>
    </source>
</evidence>
<feature type="transmembrane region" description="Helical" evidence="10">
    <location>
        <begin position="392"/>
        <end position="414"/>
    </location>
</feature>
<dbReference type="PANTHER" id="PTHR47019">
    <property type="entry name" value="LIPID II FLIPPASE MURJ"/>
    <property type="match status" value="1"/>
</dbReference>
<evidence type="ECO:0000256" key="7">
    <source>
        <dbReference type="ARBA" id="ARBA00023136"/>
    </source>
</evidence>
<dbReference type="Proteomes" id="UP000016646">
    <property type="component" value="Unassembled WGS sequence"/>
</dbReference>
<evidence type="ECO:0000256" key="10">
    <source>
        <dbReference type="HAMAP-Rule" id="MF_02078"/>
    </source>
</evidence>
<keyword evidence="5 10" id="KW-0573">Peptidoglycan synthesis</keyword>
<feature type="transmembrane region" description="Helical" evidence="10">
    <location>
        <begin position="143"/>
        <end position="166"/>
    </location>
</feature>
<feature type="transmembrane region" description="Helical" evidence="10">
    <location>
        <begin position="358"/>
        <end position="380"/>
    </location>
</feature>
<evidence type="ECO:0000256" key="2">
    <source>
        <dbReference type="ARBA" id="ARBA00022475"/>
    </source>
</evidence>
<dbReference type="NCBIfam" id="TIGR01695">
    <property type="entry name" value="murJ_mviN"/>
    <property type="match status" value="1"/>
</dbReference>
<dbReference type="AlphaFoldDB" id="U1FKP9"/>
<feature type="transmembrane region" description="Helical" evidence="10">
    <location>
        <begin position="97"/>
        <end position="123"/>
    </location>
</feature>
<keyword evidence="7 10" id="KW-0472">Membrane</keyword>
<organism evidence="12 14">
    <name type="scientific">Treponema socranskii subsp. socranskii VPI DR56BR1116 = ATCC 35536</name>
    <dbReference type="NCBI Taxonomy" id="1125725"/>
    <lineage>
        <taxon>Bacteria</taxon>
        <taxon>Pseudomonadati</taxon>
        <taxon>Spirochaetota</taxon>
        <taxon>Spirochaetia</taxon>
        <taxon>Spirochaetales</taxon>
        <taxon>Treponemataceae</taxon>
        <taxon>Treponema</taxon>
    </lineage>
</organism>
<dbReference type="GO" id="GO:0034204">
    <property type="term" value="P:lipid translocation"/>
    <property type="evidence" value="ECO:0007669"/>
    <property type="project" value="TreeGrafter"/>
</dbReference>
<dbReference type="GO" id="GO:0015648">
    <property type="term" value="F:lipid-linked peptidoglycan transporter activity"/>
    <property type="evidence" value="ECO:0007669"/>
    <property type="project" value="UniProtKB-UniRule"/>
</dbReference>
<evidence type="ECO:0000256" key="4">
    <source>
        <dbReference type="ARBA" id="ARBA00022960"/>
    </source>
</evidence>
<reference evidence="14 15" key="1">
    <citation type="submission" date="2013-08" db="EMBL/GenBank/DDBJ databases">
        <authorList>
            <person name="Durkin A.S."/>
            <person name="Haft D.R."/>
            <person name="McCorrison J."/>
            <person name="Torralba M."/>
            <person name="Gillis M."/>
            <person name="Haft D.H."/>
            <person name="Methe B."/>
            <person name="Sutton G."/>
            <person name="Nelson K.E."/>
        </authorList>
    </citation>
    <scope>NUCLEOTIDE SEQUENCE [LARGE SCALE GENOMIC DNA]</scope>
    <source>
        <strain evidence="13 15">ATCC 35536</strain>
        <strain evidence="12 14">VPI DR56BR1116</strain>
    </source>
</reference>
<dbReference type="RefSeq" id="WP_021331064.1">
    <property type="nucleotide sequence ID" value="NZ_AUZJ01000053.1"/>
</dbReference>
<evidence type="ECO:0000256" key="6">
    <source>
        <dbReference type="ARBA" id="ARBA00022989"/>
    </source>
</evidence>
<evidence type="ECO:0000256" key="8">
    <source>
        <dbReference type="ARBA" id="ARBA00060041"/>
    </source>
</evidence>
<evidence type="ECO:0000256" key="9">
    <source>
        <dbReference type="ARBA" id="ARBA00061532"/>
    </source>
</evidence>
<evidence type="ECO:0000313" key="13">
    <source>
        <dbReference type="EMBL" id="ERK04382.1"/>
    </source>
</evidence>
<dbReference type="eggNOG" id="COG0728">
    <property type="taxonomic scope" value="Bacteria"/>
</dbReference>
<dbReference type="InterPro" id="IPR004268">
    <property type="entry name" value="MurJ"/>
</dbReference>
<comment type="function">
    <text evidence="8 10 11">Involved in peptidoglycan biosynthesis. Transports lipid-linked peptidoglycan precursors from the inner to the outer leaflet of the cytoplasmic membrane.</text>
</comment>
<comment type="pathway">
    <text evidence="10">Cell wall biogenesis; peptidoglycan biosynthesis.</text>
</comment>
<evidence type="ECO:0000256" key="1">
    <source>
        <dbReference type="ARBA" id="ARBA00004651"/>
    </source>
</evidence>
<evidence type="ECO:0000313" key="12">
    <source>
        <dbReference type="EMBL" id="ERF59951.1"/>
    </source>
</evidence>
<dbReference type="Proteomes" id="UP000016412">
    <property type="component" value="Unassembled WGS sequence"/>
</dbReference>
<evidence type="ECO:0000313" key="15">
    <source>
        <dbReference type="Proteomes" id="UP000016646"/>
    </source>
</evidence>
<accession>U1FKP9</accession>
<feature type="transmembrane region" description="Helical" evidence="10">
    <location>
        <begin position="420"/>
        <end position="443"/>
    </location>
</feature>
<dbReference type="UniPathway" id="UPA00219"/>
<dbReference type="CDD" id="cd13123">
    <property type="entry name" value="MATE_MurJ_like"/>
    <property type="match status" value="1"/>
</dbReference>
<sequence>MTETKSHSLVRSGIRLSVVTLLSRILGLVREMTKAAFLGTGAIADAFGIAFQLPNLFRRLFAENSVSVAFIPTFRTYVEDISSDADKIKTQDFISSTLTLVTFLTGTVTALGIVFTPAIIKVFYGSTDAATMPEAVLLTRIMFPYLAVVSVAALFQGILNGVGVFTPSGFAPVLFNAVVIALTYILAPYTANPARAMAAGVIAGGFSQMLFQLPFVLRTKWRVSFASLKSAFTNPGTRRVMLLVLPTVVGMAAYQINDVVSSTLAKRAGIGIYASLQYSLRLQELILGIFAVSIGSVILPDMSALAQKKRWDDFTALLIRALKIITLIALPVTFYSLICGKEIISLVYKTKNFTDESVAMTLSVFRFHMIGLVFIAQNRVLSPSFYAQKNTVLPTFAGIFNFAVNIALASLFVARMKGAGIALALSIASFANTVFLCAALPYLRSVDTKKIIKSSVLYELKIIIFSLAASLPVYIVRPRLISFFAGHGRVVSDGSVVAVSALLFAAVGIALLFFTRDEIAKAACGKLLKRRAAR</sequence>